<dbReference type="Gene3D" id="3.40.50.150">
    <property type="entry name" value="Vaccinia Virus protein VP39"/>
    <property type="match status" value="1"/>
</dbReference>
<dbReference type="SUPFAM" id="SSF53335">
    <property type="entry name" value="S-adenosyl-L-methionine-dependent methyltransferases"/>
    <property type="match status" value="1"/>
</dbReference>
<dbReference type="KEGG" id="abom:D7I45_04135"/>
<dbReference type="Pfam" id="PF06962">
    <property type="entry name" value="rRNA_methylase"/>
    <property type="match status" value="1"/>
</dbReference>
<proteinExistence type="predicted"/>
<dbReference type="CDD" id="cd02440">
    <property type="entry name" value="AdoMet_MTases"/>
    <property type="match status" value="1"/>
</dbReference>
<dbReference type="GO" id="GO:0032259">
    <property type="term" value="P:methylation"/>
    <property type="evidence" value="ECO:0007669"/>
    <property type="project" value="UniProtKB-KW"/>
</dbReference>
<dbReference type="InterPro" id="IPR029063">
    <property type="entry name" value="SAM-dependent_MTases_sf"/>
</dbReference>
<reference evidence="1 2" key="1">
    <citation type="submission" date="2018-09" db="EMBL/GenBank/DDBJ databases">
        <title>Genome sequencing of strain BHWM-4.</title>
        <authorList>
            <person name="Heo J."/>
            <person name="Kim S.-J."/>
            <person name="Kwon S.-W."/>
        </authorList>
    </citation>
    <scope>NUCLEOTIDE SEQUENCE [LARGE SCALE GENOMIC DNA]</scope>
    <source>
        <strain evidence="1 2">BHWM-4</strain>
    </source>
</reference>
<name>A0A387ARX9_9LACO</name>
<protein>
    <submittedName>
        <fullName evidence="1">Methyltransferase domain-containing protein</fullName>
    </submittedName>
</protein>
<dbReference type="OrthoDB" id="9792989at2"/>
<dbReference type="GO" id="GO:0008168">
    <property type="term" value="F:methyltransferase activity"/>
    <property type="evidence" value="ECO:0007669"/>
    <property type="project" value="UniProtKB-KW"/>
</dbReference>
<dbReference type="EMBL" id="CP032626">
    <property type="protein sequence ID" value="AYF92723.1"/>
    <property type="molecule type" value="Genomic_DNA"/>
</dbReference>
<keyword evidence="2" id="KW-1185">Reference proteome</keyword>
<organism evidence="1 2">
    <name type="scientific">Apilactobacillus bombintestini</name>
    <dbReference type="NCBI Taxonomy" id="2419772"/>
    <lineage>
        <taxon>Bacteria</taxon>
        <taxon>Bacillati</taxon>
        <taxon>Bacillota</taxon>
        <taxon>Bacilli</taxon>
        <taxon>Lactobacillales</taxon>
        <taxon>Lactobacillaceae</taxon>
        <taxon>Apilactobacillus</taxon>
    </lineage>
</organism>
<dbReference type="RefSeq" id="WP_120784488.1">
    <property type="nucleotide sequence ID" value="NZ_CP032626.1"/>
</dbReference>
<dbReference type="AlphaFoldDB" id="A0A387ARX9"/>
<gene>
    <name evidence="1" type="ORF">D7I45_04135</name>
</gene>
<keyword evidence="1" id="KW-0808">Transferase</keyword>
<dbReference type="InterPro" id="IPR010719">
    <property type="entry name" value="MnmM_MeTrfase"/>
</dbReference>
<evidence type="ECO:0000313" key="1">
    <source>
        <dbReference type="EMBL" id="AYF92723.1"/>
    </source>
</evidence>
<dbReference type="PANTHER" id="PTHR35276">
    <property type="entry name" value="S-ADENOSYL-L-METHIONINE-DEPENDENT METHYLTRANSFERASES SUPERFAMILY PROTEIN"/>
    <property type="match status" value="1"/>
</dbReference>
<evidence type="ECO:0000313" key="2">
    <source>
        <dbReference type="Proteomes" id="UP000272003"/>
    </source>
</evidence>
<keyword evidence="1" id="KW-0489">Methyltransferase</keyword>
<dbReference type="Proteomes" id="UP000272003">
    <property type="component" value="Chromosome"/>
</dbReference>
<dbReference type="PANTHER" id="PTHR35276:SF1">
    <property type="entry name" value="TRNA (MNM(5)S(2)U34)-METHYLTRANSFERASE, CHLOROPLASTIC"/>
    <property type="match status" value="1"/>
</dbReference>
<accession>A0A387ARX9</accession>
<sequence length="188" mass="20944">MKIEPSVKYSHTILSQVIKPGDNVIDATVGKGNDTEFMANLVGNHGHVYGFDLQEEAIKYTKKRLTDKSLINNVDLFNTGHENIHSYVDKPISAAIFNLGYLPGSDKNIITKPETTLSALQDCLNLLSVNGIVIAVIYYGHDGGKEEKNAVLDWAKKLDQKKYTSLQYQFINQIHCPPILLAIQKKSN</sequence>